<keyword evidence="3" id="KW-0862">Zinc</keyword>
<reference evidence="5 6" key="1">
    <citation type="journal article" date="2023" name="BMC Biol.">
        <title>The compact genome of the sponge Oopsacas minuta (Hexactinellida) is lacking key metazoan core genes.</title>
        <authorList>
            <person name="Santini S."/>
            <person name="Schenkelaars Q."/>
            <person name="Jourda C."/>
            <person name="Duchesne M."/>
            <person name="Belahbib H."/>
            <person name="Rocher C."/>
            <person name="Selva M."/>
            <person name="Riesgo A."/>
            <person name="Vervoort M."/>
            <person name="Leys S.P."/>
            <person name="Kodjabachian L."/>
            <person name="Le Bivic A."/>
            <person name="Borchiellini C."/>
            <person name="Claverie J.M."/>
            <person name="Renard E."/>
        </authorList>
    </citation>
    <scope>NUCLEOTIDE SEQUENCE [LARGE SCALE GENOMIC DNA]</scope>
    <source>
        <strain evidence="5">SPO-2</strain>
    </source>
</reference>
<evidence type="ECO:0000256" key="1">
    <source>
        <dbReference type="ARBA" id="ARBA00022723"/>
    </source>
</evidence>
<keyword evidence="2" id="KW-0863">Zinc-finger</keyword>
<dbReference type="GO" id="GO:0008270">
    <property type="term" value="F:zinc ion binding"/>
    <property type="evidence" value="ECO:0007669"/>
    <property type="project" value="UniProtKB-KW"/>
</dbReference>
<sequence>MSANSDTSFQIVKSSKGTNKLPHDGYLYIFHRGAIKKEWRCEVRGCKARIHSVDETIIKKSGEHSHPQEYGKDEVTVMEDLMRKRGRETNDNPHVAIGEMTSLLSESAKSLLSNQHALKMMYKRQRIAPPNPVSLEELQLDAENIKTFSNRNFLFYDSGIGPDRIVIFATKENIEFLTMSKIWLADGTFKTVPTLFCQLYTVHCLIGGPNPFENGHLLSCVYTLLPNKIQQIITYCTQV</sequence>
<evidence type="ECO:0000256" key="2">
    <source>
        <dbReference type="ARBA" id="ARBA00022771"/>
    </source>
</evidence>
<organism evidence="5 6">
    <name type="scientific">Oopsacas minuta</name>
    <dbReference type="NCBI Taxonomy" id="111878"/>
    <lineage>
        <taxon>Eukaryota</taxon>
        <taxon>Metazoa</taxon>
        <taxon>Porifera</taxon>
        <taxon>Hexactinellida</taxon>
        <taxon>Hexasterophora</taxon>
        <taxon>Lyssacinosida</taxon>
        <taxon>Leucopsacidae</taxon>
        <taxon>Oopsacas</taxon>
    </lineage>
</organism>
<dbReference type="Pfam" id="PF04500">
    <property type="entry name" value="FLYWCH"/>
    <property type="match status" value="1"/>
</dbReference>
<dbReference type="AlphaFoldDB" id="A0AAV7JTA1"/>
<accession>A0AAV7JTA1</accession>
<evidence type="ECO:0000256" key="3">
    <source>
        <dbReference type="ARBA" id="ARBA00022833"/>
    </source>
</evidence>
<comment type="caution">
    <text evidence="5">The sequence shown here is derived from an EMBL/GenBank/DDBJ whole genome shotgun (WGS) entry which is preliminary data.</text>
</comment>
<keyword evidence="6" id="KW-1185">Reference proteome</keyword>
<evidence type="ECO:0000313" key="5">
    <source>
        <dbReference type="EMBL" id="KAI6651945.1"/>
    </source>
</evidence>
<dbReference type="EMBL" id="JAKMXF010000301">
    <property type="protein sequence ID" value="KAI6651945.1"/>
    <property type="molecule type" value="Genomic_DNA"/>
</dbReference>
<protein>
    <recommendedName>
        <fullName evidence="4">FLYWCH-type domain-containing protein</fullName>
    </recommendedName>
</protein>
<keyword evidence="1" id="KW-0479">Metal-binding</keyword>
<dbReference type="Proteomes" id="UP001165289">
    <property type="component" value="Unassembled WGS sequence"/>
</dbReference>
<name>A0AAV7JTA1_9METZ</name>
<dbReference type="InterPro" id="IPR007588">
    <property type="entry name" value="Znf_FLYWCH"/>
</dbReference>
<evidence type="ECO:0000313" key="6">
    <source>
        <dbReference type="Proteomes" id="UP001165289"/>
    </source>
</evidence>
<dbReference type="Gene3D" id="2.20.25.240">
    <property type="match status" value="1"/>
</dbReference>
<proteinExistence type="predicted"/>
<gene>
    <name evidence="5" type="ORF">LOD99_4824</name>
</gene>
<evidence type="ECO:0000259" key="4">
    <source>
        <dbReference type="Pfam" id="PF04500"/>
    </source>
</evidence>
<feature type="domain" description="FLYWCH-type" evidence="4">
    <location>
        <begin position="12"/>
        <end position="66"/>
    </location>
</feature>